<dbReference type="SMART" id="SM00225">
    <property type="entry name" value="BTB"/>
    <property type="match status" value="2"/>
</dbReference>
<feature type="compositionally biased region" description="Basic and acidic residues" evidence="1">
    <location>
        <begin position="1109"/>
        <end position="1140"/>
    </location>
</feature>
<evidence type="ECO:0000256" key="1">
    <source>
        <dbReference type="SAM" id="MobiDB-lite"/>
    </source>
</evidence>
<dbReference type="GeneTree" id="ENSGT00390000014092"/>
<dbReference type="InterPro" id="IPR047934">
    <property type="entry name" value="BTBD7_BTB_POZ_first"/>
</dbReference>
<evidence type="ECO:0000313" key="3">
    <source>
        <dbReference type="Ensembl" id="ENSECRP00000020735.1"/>
    </source>
</evidence>
<evidence type="ECO:0000313" key="4">
    <source>
        <dbReference type="Proteomes" id="UP000694620"/>
    </source>
</evidence>
<feature type="domain" description="BTB" evidence="2">
    <location>
        <begin position="183"/>
        <end position="252"/>
    </location>
</feature>
<dbReference type="CDD" id="cd18489">
    <property type="entry name" value="BACK_BTBD7"/>
    <property type="match status" value="1"/>
</dbReference>
<dbReference type="SMART" id="SM00875">
    <property type="entry name" value="BACK"/>
    <property type="match status" value="1"/>
</dbReference>
<proteinExistence type="predicted"/>
<dbReference type="Pfam" id="PF00651">
    <property type="entry name" value="BTB"/>
    <property type="match status" value="2"/>
</dbReference>
<feature type="region of interest" description="Disordered" evidence="1">
    <location>
        <begin position="982"/>
        <end position="1018"/>
    </location>
</feature>
<dbReference type="PANTHER" id="PTHR16064:SF3">
    <property type="entry name" value="BTB_POZ DOMAIN-CONTAINING PROTEIN 7"/>
    <property type="match status" value="1"/>
</dbReference>
<dbReference type="AlphaFoldDB" id="A0A8C4SS90"/>
<dbReference type="GeneID" id="114666382"/>
<dbReference type="Proteomes" id="UP000694620">
    <property type="component" value="Chromosome 16"/>
</dbReference>
<dbReference type="Gene3D" id="3.30.710.10">
    <property type="entry name" value="Potassium Channel Kv1.1, Chain A"/>
    <property type="match status" value="2"/>
</dbReference>
<protein>
    <submittedName>
        <fullName evidence="3">BTB (POZ) domain containing 7</fullName>
    </submittedName>
</protein>
<feature type="region of interest" description="Disordered" evidence="1">
    <location>
        <begin position="1069"/>
        <end position="1140"/>
    </location>
</feature>
<feature type="compositionally biased region" description="Low complexity" evidence="1">
    <location>
        <begin position="930"/>
        <end position="941"/>
    </location>
</feature>
<dbReference type="CDD" id="cd18284">
    <property type="entry name" value="BTB2_POZ_BTBD7"/>
    <property type="match status" value="1"/>
</dbReference>
<reference evidence="3" key="1">
    <citation type="submission" date="2021-06" db="EMBL/GenBank/DDBJ databases">
        <authorList>
            <consortium name="Wellcome Sanger Institute Data Sharing"/>
        </authorList>
    </citation>
    <scope>NUCLEOTIDE SEQUENCE [LARGE SCALE GENOMIC DNA]</scope>
</reference>
<reference evidence="3" key="2">
    <citation type="submission" date="2025-08" db="UniProtKB">
        <authorList>
            <consortium name="Ensembl"/>
        </authorList>
    </citation>
    <scope>IDENTIFICATION</scope>
</reference>
<dbReference type="Pfam" id="PF07707">
    <property type="entry name" value="BACK"/>
    <property type="match status" value="1"/>
</dbReference>
<dbReference type="RefSeq" id="XP_028677054.1">
    <property type="nucleotide sequence ID" value="XM_028821221.2"/>
</dbReference>
<dbReference type="Gene3D" id="1.25.40.420">
    <property type="match status" value="1"/>
</dbReference>
<dbReference type="PROSITE" id="PS50097">
    <property type="entry name" value="BTB"/>
    <property type="match status" value="2"/>
</dbReference>
<dbReference type="SUPFAM" id="SSF54695">
    <property type="entry name" value="POZ domain"/>
    <property type="match status" value="2"/>
</dbReference>
<dbReference type="InterPro" id="IPR047935">
    <property type="entry name" value="BTBD7_BTB_POZ_second"/>
</dbReference>
<dbReference type="Ensembl" id="ENSECRT00000021187.1">
    <property type="protein sequence ID" value="ENSECRP00000020735.1"/>
    <property type="gene ID" value="ENSECRG00000013948.1"/>
</dbReference>
<dbReference type="InterPro" id="IPR042345">
    <property type="entry name" value="Btbd7"/>
</dbReference>
<dbReference type="CDD" id="cd18283">
    <property type="entry name" value="BTB1_POZ_BTBD7"/>
    <property type="match status" value="1"/>
</dbReference>
<evidence type="ECO:0000259" key="2">
    <source>
        <dbReference type="PROSITE" id="PS50097"/>
    </source>
</evidence>
<organism evidence="3 4">
    <name type="scientific">Erpetoichthys calabaricus</name>
    <name type="common">Rope fish</name>
    <name type="synonym">Calamoichthys calabaricus</name>
    <dbReference type="NCBI Taxonomy" id="27687"/>
    <lineage>
        <taxon>Eukaryota</taxon>
        <taxon>Metazoa</taxon>
        <taxon>Chordata</taxon>
        <taxon>Craniata</taxon>
        <taxon>Vertebrata</taxon>
        <taxon>Euteleostomi</taxon>
        <taxon>Actinopterygii</taxon>
        <taxon>Polypteriformes</taxon>
        <taxon>Polypteridae</taxon>
        <taxon>Erpetoichthys</taxon>
    </lineage>
</organism>
<feature type="compositionally biased region" description="Low complexity" evidence="1">
    <location>
        <begin position="983"/>
        <end position="996"/>
    </location>
</feature>
<sequence>MIWIRCFLCCKVKWHRGQLPAESESGENEAAGRHLGADVKKMGVNASNYPHSCSPRIGGNSQAQQTFIGTSSYSIQGYGCDSKLYSLDHSHEKPQDKKKKSSGLATLKKKFIKRRKSSRSADHAKQMRELLLGWDVRDVSALVEEYEGTAALKELNFQASLARPEARTLQKDLSDLYQYKYCTDVDLIFQDTCFPVHRAILAARCPFFKTLLSSSPEYGAEIMMDINTGGIDLPMFSALLHYLYTGEFGIEDSRFQNVDILMQLSEEFGTPNSLDMDMRGLFEFMCYYDSVLDFSSESDLVEAFGGSQSSMDEELRAHKAVLSARSPFFRNLLQRRIRTGEEITDRTLQTPTRIILDESIIPKKYAKVILHCMYTDLVDLSFVLHCSPSVGSLCEVQALVSGKGNIGRAEEAMELYHIALFLEFNMLAQGCEDIIAESISLDTVITILNWSSQPYGSKWVSRQALHFLCEEFSQVMTSSVLYDLNKEHFLAAIQSDYLQASEQDILKYVVKWGEHQLMKKMAEREPNLLSGTAHSVNKRGVKRRDLDLEELKEMLSPLLPYVRIDHILPPNSEILSETMKRGLISTPPSDMLPTAEGGKSNAWLRQKSAGIYVRPRLFAPYVEEAKSVLDEMMVEQTDLIRLRMVRMSNVPDTLYMVNNAVPQCCHMINHQQIPGAQSNPPTVVANEVPVPKLSVVKDMIRRLHELRHTDQLQRAYALNCGDGATVSYEIQIRVLREFGLPDAAAELLQNPHKFFPEERFGDESPVLVARQLSRTRNNSTPAVENLFSDLDSFTAFHPPLPPPPPPYHPPATPNHPQLKSGWQLRAPTQQPSRSFSYPCNNTLLHLRNSSKHTFPACHSGSKAIHMDCTSPARMGRTLHPEKQGNMEPVINEFMPDIAMGISAMNLKERRLPELAVDADGYRGGTDQHHQSSSISGSSHCPPSAPCYSSRYGHNSRKKHSTEQKTEIHQDYPDLYDFSCQQVSPASSHHTPSSSQSKFVGPDLYSHSRPPPGSFTSSYMVPDMHSQRPGTDSIHIDVLEQPPQRLDLALAGHNSTSVPGQGMVRLRSKNDSDLTCGLGSEQAPGNSPANYEEQALCRRSMPDAPGGSLEPHRNSGNEDTVAGRERRSPIKPEYPYKKSAL</sequence>
<name>A0A8C4SS90_ERPCA</name>
<dbReference type="OrthoDB" id="2347980at2759"/>
<dbReference type="GO" id="GO:0061138">
    <property type="term" value="P:morphogenesis of a branching epithelium"/>
    <property type="evidence" value="ECO:0007669"/>
    <property type="project" value="InterPro"/>
</dbReference>
<accession>A0A8C4SS90</accession>
<keyword evidence="4" id="KW-1185">Reference proteome</keyword>
<feature type="region of interest" description="Disordered" evidence="1">
    <location>
        <begin position="918"/>
        <end position="965"/>
    </location>
</feature>
<feature type="region of interest" description="Disordered" evidence="1">
    <location>
        <begin position="806"/>
        <end position="833"/>
    </location>
</feature>
<dbReference type="InterPro" id="IPR011333">
    <property type="entry name" value="SKP1/BTB/POZ_sf"/>
</dbReference>
<gene>
    <name evidence="3" type="primary">BTBD7</name>
    <name evidence="3" type="synonym">btbd7</name>
</gene>
<dbReference type="CTD" id="55727"/>
<reference evidence="3" key="3">
    <citation type="submission" date="2025-09" db="UniProtKB">
        <authorList>
            <consortium name="Ensembl"/>
        </authorList>
    </citation>
    <scope>IDENTIFICATION</scope>
</reference>
<dbReference type="InterPro" id="IPR011705">
    <property type="entry name" value="BACK"/>
</dbReference>
<dbReference type="PANTHER" id="PTHR16064">
    <property type="entry name" value="BTB POZ DOMAIN CONTAINING 7"/>
    <property type="match status" value="1"/>
</dbReference>
<dbReference type="InterPro" id="IPR000210">
    <property type="entry name" value="BTB/POZ_dom"/>
</dbReference>
<dbReference type="InterPro" id="IPR047936">
    <property type="entry name" value="BTBD7_BACK"/>
</dbReference>
<feature type="domain" description="BTB" evidence="2">
    <location>
        <begin position="298"/>
        <end position="382"/>
    </location>
</feature>